<organism evidence="6">
    <name type="scientific">Oryza punctata</name>
    <name type="common">Red rice</name>
    <dbReference type="NCBI Taxonomy" id="4537"/>
    <lineage>
        <taxon>Eukaryota</taxon>
        <taxon>Viridiplantae</taxon>
        <taxon>Streptophyta</taxon>
        <taxon>Embryophyta</taxon>
        <taxon>Tracheophyta</taxon>
        <taxon>Spermatophyta</taxon>
        <taxon>Magnoliopsida</taxon>
        <taxon>Liliopsida</taxon>
        <taxon>Poales</taxon>
        <taxon>Poaceae</taxon>
        <taxon>BOP clade</taxon>
        <taxon>Oryzoideae</taxon>
        <taxon>Oryzeae</taxon>
        <taxon>Oryzinae</taxon>
        <taxon>Oryza</taxon>
    </lineage>
</organism>
<protein>
    <recommendedName>
        <fullName evidence="5">Legume lectin domain-containing protein</fullName>
    </recommendedName>
</protein>
<evidence type="ECO:0000256" key="2">
    <source>
        <dbReference type="ARBA" id="ARBA00022734"/>
    </source>
</evidence>
<dbReference type="PANTHER" id="PTHR32401">
    <property type="entry name" value="CONCANAVALIN A-LIKE LECTIN FAMILY PROTEIN"/>
    <property type="match status" value="1"/>
</dbReference>
<dbReference type="Gene3D" id="2.60.120.200">
    <property type="match status" value="2"/>
</dbReference>
<evidence type="ECO:0000313" key="7">
    <source>
        <dbReference type="Proteomes" id="UP000026962"/>
    </source>
</evidence>
<evidence type="ECO:0000256" key="4">
    <source>
        <dbReference type="SAM" id="SignalP"/>
    </source>
</evidence>
<feature type="region of interest" description="Disordered" evidence="3">
    <location>
        <begin position="120"/>
        <end position="154"/>
    </location>
</feature>
<evidence type="ECO:0000313" key="6">
    <source>
        <dbReference type="EnsemblPlants" id="OPUNC03G10760.1"/>
    </source>
</evidence>
<keyword evidence="7" id="KW-1185">Reference proteome</keyword>
<dbReference type="EnsemblPlants" id="OPUNC03G10760.1">
    <property type="protein sequence ID" value="OPUNC03G10760.1"/>
    <property type="gene ID" value="OPUNC03G10760"/>
</dbReference>
<feature type="chain" id="PRO_5002365075" description="Legume lectin domain-containing protein" evidence="4">
    <location>
        <begin position="22"/>
        <end position="262"/>
    </location>
</feature>
<evidence type="ECO:0000256" key="1">
    <source>
        <dbReference type="ARBA" id="ARBA00007606"/>
    </source>
</evidence>
<dbReference type="InterPro" id="IPR050258">
    <property type="entry name" value="Leguminous_Lectin"/>
</dbReference>
<dbReference type="Pfam" id="PF00139">
    <property type="entry name" value="Lectin_legB"/>
    <property type="match status" value="2"/>
</dbReference>
<dbReference type="InterPro" id="IPR013320">
    <property type="entry name" value="ConA-like_dom_sf"/>
</dbReference>
<dbReference type="PANTHER" id="PTHR32401:SF50">
    <property type="entry name" value="OS07G0133000 PROTEIN"/>
    <property type="match status" value="1"/>
</dbReference>
<evidence type="ECO:0000256" key="3">
    <source>
        <dbReference type="SAM" id="MobiDB-lite"/>
    </source>
</evidence>
<name>A0A0E0KBH7_ORYPU</name>
<feature type="domain" description="Legume lectin" evidence="5">
    <location>
        <begin position="29"/>
        <end position="81"/>
    </location>
</feature>
<dbReference type="GO" id="GO:0030246">
    <property type="term" value="F:carbohydrate binding"/>
    <property type="evidence" value="ECO:0007669"/>
    <property type="project" value="UniProtKB-KW"/>
</dbReference>
<proteinExistence type="inferred from homology"/>
<dbReference type="HOGENOM" id="CLU_000288_62_2_1"/>
<dbReference type="STRING" id="4537.A0A0E0KBH7"/>
<accession>A0A0E0KBH7</accession>
<comment type="similarity">
    <text evidence="1">Belongs to the leguminous lectin family.</text>
</comment>
<sequence length="262" mass="28842">MRLNSASSLLLLLKLSHLVIAAALADGAEFAFNGFSAANLSLDGMAAVAPGGLLMLTNGSTVMKGHAFYPSPLHLHGSRKGSTAVLIYGVLRRREQPGHGILHLPEQEIINGLAWSLPGPRQRRRQRQREQPPLRRRARHRTKQGVPGHRRQPINHVGVDINSLTSVKAATAGYYNDDMSFFRNLSLISRNAMQVWIDYDGLTMELNVTMAPVEITKPKKPLLSTIVNFSAVCQQWNICLAGLTTEGRCSWVSRAYDSTPQA</sequence>
<dbReference type="OMA" id="CAHGMAF"/>
<dbReference type="Proteomes" id="UP000026962">
    <property type="component" value="Chromosome 3"/>
</dbReference>
<feature type="domain" description="Legume lectin" evidence="5">
    <location>
        <begin position="153"/>
        <end position="237"/>
    </location>
</feature>
<dbReference type="Gramene" id="OPUNC03G10760.1">
    <property type="protein sequence ID" value="OPUNC03G10760.1"/>
    <property type="gene ID" value="OPUNC03G10760"/>
</dbReference>
<feature type="compositionally biased region" description="Basic residues" evidence="3">
    <location>
        <begin position="134"/>
        <end position="153"/>
    </location>
</feature>
<dbReference type="SUPFAM" id="SSF49899">
    <property type="entry name" value="Concanavalin A-like lectins/glucanases"/>
    <property type="match status" value="1"/>
</dbReference>
<keyword evidence="2" id="KW-0430">Lectin</keyword>
<dbReference type="AlphaFoldDB" id="A0A0E0KBH7"/>
<reference evidence="6" key="1">
    <citation type="submission" date="2015-04" db="UniProtKB">
        <authorList>
            <consortium name="EnsemblPlants"/>
        </authorList>
    </citation>
    <scope>IDENTIFICATION</scope>
</reference>
<reference evidence="6" key="2">
    <citation type="submission" date="2018-05" db="EMBL/GenBank/DDBJ databases">
        <title>OpunRS2 (Oryza punctata Reference Sequence Version 2).</title>
        <authorList>
            <person name="Zhang J."/>
            <person name="Kudrna D."/>
            <person name="Lee S."/>
            <person name="Talag J."/>
            <person name="Welchert J."/>
            <person name="Wing R.A."/>
        </authorList>
    </citation>
    <scope>NUCLEOTIDE SEQUENCE [LARGE SCALE GENOMIC DNA]</scope>
</reference>
<dbReference type="eggNOG" id="ENOG502QSJ4">
    <property type="taxonomic scope" value="Eukaryota"/>
</dbReference>
<feature type="signal peptide" evidence="4">
    <location>
        <begin position="1"/>
        <end position="21"/>
    </location>
</feature>
<evidence type="ECO:0000259" key="5">
    <source>
        <dbReference type="Pfam" id="PF00139"/>
    </source>
</evidence>
<dbReference type="InterPro" id="IPR001220">
    <property type="entry name" value="Legume_lectin_dom"/>
</dbReference>
<keyword evidence="4" id="KW-0732">Signal</keyword>